<dbReference type="Gene3D" id="3.30.1360.120">
    <property type="entry name" value="Probable tRNA modification gtpase trme, domain 1"/>
    <property type="match status" value="1"/>
</dbReference>
<sequence length="279" mass="30853">MPQDQIFHLANRVVVQLSGSEAESLLQRLITIDLDDLKQGELRHGALLTPQGKITIDFLLSRDDGQFRFDLDREQLGTFIKKMTLYRMRSDVTIEESSERVGVAFVADADKDARALRDTRSDQLGWRLYGEGAQWQTSPELENAYLARHIAAIVPQAGLDFSLDDAFPHDINMDALGGLDFGKGCYIGQEVVSRMQHRGTARKRLVRLEADMPIPPTGTKILAGEKPVGEVGAMLDKRALAIVRLDRVADALKDGLALTAGSVPLRIELPDYADFSLPA</sequence>
<keyword evidence="4" id="KW-1185">Reference proteome</keyword>
<dbReference type="Gene3D" id="2.40.30.160">
    <property type="match status" value="1"/>
</dbReference>
<evidence type="ECO:0000313" key="3">
    <source>
        <dbReference type="EMBL" id="SFO09339.1"/>
    </source>
</evidence>
<reference evidence="3 4" key="1">
    <citation type="submission" date="2016-10" db="EMBL/GenBank/DDBJ databases">
        <authorList>
            <person name="de Groot N.N."/>
        </authorList>
    </citation>
    <scope>NUCLEOTIDE SEQUENCE [LARGE SCALE GENOMIC DNA]</scope>
    <source>
        <strain evidence="3 4">CGMCC 1.9157</strain>
    </source>
</reference>
<dbReference type="InterPro" id="IPR045179">
    <property type="entry name" value="YgfZ/GcvT"/>
</dbReference>
<gene>
    <name evidence="3" type="ORF">SAMN04488056_103134</name>
</gene>
<dbReference type="AlphaFoldDB" id="A0A1I5ECU4"/>
<dbReference type="PANTHER" id="PTHR22602">
    <property type="entry name" value="TRANSFERASE CAF17, MITOCHONDRIAL-RELATED"/>
    <property type="match status" value="1"/>
</dbReference>
<accession>A0A1I5ECU4</accession>
<protein>
    <recommendedName>
        <fullName evidence="2">CAF17 C-terminal domain-containing protein</fullName>
    </recommendedName>
</protein>
<feature type="domain" description="CAF17 C-terminal" evidence="2">
    <location>
        <begin position="202"/>
        <end position="273"/>
    </location>
</feature>
<keyword evidence="1" id="KW-0809">Transit peptide</keyword>
<dbReference type="EMBL" id="FOVR01000003">
    <property type="protein sequence ID" value="SFO09339.1"/>
    <property type="molecule type" value="Genomic_DNA"/>
</dbReference>
<proteinExistence type="predicted"/>
<dbReference type="RefSeq" id="WP_175527974.1">
    <property type="nucleotide sequence ID" value="NZ_FOVR01000003.1"/>
</dbReference>
<dbReference type="SUPFAM" id="SSF103025">
    <property type="entry name" value="Folate-binding domain"/>
    <property type="match status" value="1"/>
</dbReference>
<dbReference type="InterPro" id="IPR057460">
    <property type="entry name" value="CAF17_C"/>
</dbReference>
<dbReference type="NCBIfam" id="TIGR03317">
    <property type="entry name" value="ygfZ_signature"/>
    <property type="match status" value="1"/>
</dbReference>
<evidence type="ECO:0000259" key="2">
    <source>
        <dbReference type="Pfam" id="PF25455"/>
    </source>
</evidence>
<dbReference type="InterPro" id="IPR017703">
    <property type="entry name" value="YgfZ/GCV_T_CS"/>
</dbReference>
<organism evidence="3 4">
    <name type="scientific">Cohaesibacter marisflavi</name>
    <dbReference type="NCBI Taxonomy" id="655353"/>
    <lineage>
        <taxon>Bacteria</taxon>
        <taxon>Pseudomonadati</taxon>
        <taxon>Pseudomonadota</taxon>
        <taxon>Alphaproteobacteria</taxon>
        <taxon>Hyphomicrobiales</taxon>
        <taxon>Cohaesibacteraceae</taxon>
    </lineage>
</organism>
<dbReference type="Pfam" id="PF25455">
    <property type="entry name" value="Beta-barrel_CAF17_C"/>
    <property type="match status" value="1"/>
</dbReference>
<dbReference type="PANTHER" id="PTHR22602:SF0">
    <property type="entry name" value="TRANSFERASE CAF17, MITOCHONDRIAL-RELATED"/>
    <property type="match status" value="1"/>
</dbReference>
<dbReference type="PIRSF" id="PIRSF006487">
    <property type="entry name" value="GcvT"/>
    <property type="match status" value="1"/>
</dbReference>
<name>A0A1I5ECU4_9HYPH</name>
<evidence type="ECO:0000313" key="4">
    <source>
        <dbReference type="Proteomes" id="UP000199236"/>
    </source>
</evidence>
<evidence type="ECO:0000256" key="1">
    <source>
        <dbReference type="ARBA" id="ARBA00022946"/>
    </source>
</evidence>
<dbReference type="GO" id="GO:0016226">
    <property type="term" value="P:iron-sulfur cluster assembly"/>
    <property type="evidence" value="ECO:0007669"/>
    <property type="project" value="TreeGrafter"/>
</dbReference>
<dbReference type="STRING" id="655353.SAMN04488056_103134"/>
<dbReference type="Proteomes" id="UP000199236">
    <property type="component" value="Unassembled WGS sequence"/>
</dbReference>
<dbReference type="InterPro" id="IPR027266">
    <property type="entry name" value="TrmE/GcvT-like"/>
</dbReference>